<dbReference type="GO" id="GO:0008270">
    <property type="term" value="F:zinc ion binding"/>
    <property type="evidence" value="ECO:0007669"/>
    <property type="project" value="InterPro"/>
</dbReference>
<dbReference type="PANTHER" id="PTHR47338:SF9">
    <property type="entry name" value="ZN(II)2CYS6 TRANSCRIPTION FACTOR (EUROFUNG)"/>
    <property type="match status" value="1"/>
</dbReference>
<evidence type="ECO:0000256" key="4">
    <source>
        <dbReference type="ARBA" id="ARBA00023125"/>
    </source>
</evidence>
<keyword evidence="2" id="KW-0479">Metal-binding</keyword>
<evidence type="ECO:0000256" key="1">
    <source>
        <dbReference type="ARBA" id="ARBA00004123"/>
    </source>
</evidence>
<dbReference type="CDD" id="cd00067">
    <property type="entry name" value="GAL4"/>
    <property type="match status" value="1"/>
</dbReference>
<dbReference type="InterPro" id="IPR036864">
    <property type="entry name" value="Zn2-C6_fun-type_DNA-bd_sf"/>
</dbReference>
<dbReference type="RefSeq" id="XP_046075730.1">
    <property type="nucleotide sequence ID" value="XM_046215506.1"/>
</dbReference>
<dbReference type="GO" id="GO:0000981">
    <property type="term" value="F:DNA-binding transcription factor activity, RNA polymerase II-specific"/>
    <property type="evidence" value="ECO:0007669"/>
    <property type="project" value="InterPro"/>
</dbReference>
<keyword evidence="9" id="KW-1185">Reference proteome</keyword>
<keyword evidence="3" id="KW-0805">Transcription regulation</keyword>
<dbReference type="InterPro" id="IPR001138">
    <property type="entry name" value="Zn2Cys6_DnaBD"/>
</dbReference>
<name>A0AAD4KXJ1_9EURO</name>
<dbReference type="Gene3D" id="4.10.240.10">
    <property type="entry name" value="Zn(2)-C6 fungal-type DNA-binding domain"/>
    <property type="match status" value="1"/>
</dbReference>
<gene>
    <name evidence="8" type="ORF">BGW36DRAFT_372668</name>
</gene>
<reference evidence="8" key="1">
    <citation type="submission" date="2021-12" db="EMBL/GenBank/DDBJ databases">
        <title>Convergent genome expansion in fungi linked to evolution of root-endophyte symbiosis.</title>
        <authorList>
            <consortium name="DOE Joint Genome Institute"/>
            <person name="Ke Y.-H."/>
            <person name="Bonito G."/>
            <person name="Liao H.-L."/>
            <person name="Looney B."/>
            <person name="Rojas-Flechas A."/>
            <person name="Nash J."/>
            <person name="Hameed K."/>
            <person name="Schadt C."/>
            <person name="Martin F."/>
            <person name="Crous P.W."/>
            <person name="Miettinen O."/>
            <person name="Magnuson J.K."/>
            <person name="Labbe J."/>
            <person name="Jacobson D."/>
            <person name="Doktycz M.J."/>
            <person name="Veneault-Fourrey C."/>
            <person name="Kuo A."/>
            <person name="Mondo S."/>
            <person name="Calhoun S."/>
            <person name="Riley R."/>
            <person name="Ohm R."/>
            <person name="LaButti K."/>
            <person name="Andreopoulos B."/>
            <person name="Pangilinan J."/>
            <person name="Nolan M."/>
            <person name="Tritt A."/>
            <person name="Clum A."/>
            <person name="Lipzen A."/>
            <person name="Daum C."/>
            <person name="Barry K."/>
            <person name="Grigoriev I.V."/>
            <person name="Vilgalys R."/>
        </authorList>
    </citation>
    <scope>NUCLEOTIDE SEQUENCE</scope>
    <source>
        <strain evidence="8">PMI_201</strain>
    </source>
</reference>
<proteinExistence type="predicted"/>
<organism evidence="8 9">
    <name type="scientific">Talaromyces proteolyticus</name>
    <dbReference type="NCBI Taxonomy" id="1131652"/>
    <lineage>
        <taxon>Eukaryota</taxon>
        <taxon>Fungi</taxon>
        <taxon>Dikarya</taxon>
        <taxon>Ascomycota</taxon>
        <taxon>Pezizomycotina</taxon>
        <taxon>Eurotiomycetes</taxon>
        <taxon>Eurotiomycetidae</taxon>
        <taxon>Eurotiales</taxon>
        <taxon>Trichocomaceae</taxon>
        <taxon>Talaromyces</taxon>
        <taxon>Talaromyces sect. Bacilispori</taxon>
    </lineage>
</organism>
<comment type="subcellular location">
    <subcellularLocation>
        <location evidence="1">Nucleus</location>
    </subcellularLocation>
</comment>
<accession>A0AAD4KXJ1</accession>
<dbReference type="SUPFAM" id="SSF57701">
    <property type="entry name" value="Zn2/Cys6 DNA-binding domain"/>
    <property type="match status" value="1"/>
</dbReference>
<evidence type="ECO:0000313" key="9">
    <source>
        <dbReference type="Proteomes" id="UP001201262"/>
    </source>
</evidence>
<dbReference type="PROSITE" id="PS50048">
    <property type="entry name" value="ZN2_CY6_FUNGAL_2"/>
    <property type="match status" value="1"/>
</dbReference>
<dbReference type="PANTHER" id="PTHR47338">
    <property type="entry name" value="ZN(II)2CYS6 TRANSCRIPTION FACTOR (EUROFUNG)-RELATED"/>
    <property type="match status" value="1"/>
</dbReference>
<dbReference type="Proteomes" id="UP001201262">
    <property type="component" value="Unassembled WGS sequence"/>
</dbReference>
<sequence length="672" mass="76252">MSADDLRPPKRTKQACEPCRRKKSRCPGERPACSYCERLGQPCEYGDTVEEGSEFSKKMEDRISGIETKLEAMLECFTQQSARSHMLSPARTLRSGNLRSGTTDNLPRQIIFSSAQTFLWYCNHQPIPFFHSETFLSTVSARDVELIDAIQALALRFEEGGFPDHDINQQIQNKTESSRKAVMNRIAEGTVELSTLQSLCLLSMIDFTAGNIIRAEVNMKLARLLMNNLKMGKDEYPINLESETDEKVLCHWSIHMLGNLICDPSQLTATESSHIWNELNIPQPIHQSKVSAFGVGQYQNHSDLKRDNGLLANILQLSEIWMLARKYTSIKKNVNSPPPWSPQSDYSIITFRHIEYESQSPLKYRLHASRFPEMSAASLNQKREYWGPWLFLQLVYHAIPCLLNHPFLLSVRLKNFRQTMPQSFLRNSFEQITLHAGWILYFVDLLQEKDFEVSDPTLGHCVAIVATIYLQHSFVEEVAFREKAQASFEKCLNFLQRMATRWPHIEKQVKNLLHLRNSISGSRVPNIGQQSNRNSHQGWTVNVHLLCEILEYNSASKASDPSGDIFGSGLVKDSIAYYTSTPASPTPDLDFALIGTPGLSGHKTVANELVTYPPDELQRIDPNMSQISPPNIDLSGLIGDQGFDAFDASESSFLQPQEYGRAIENWLNFNVR</sequence>
<comment type="caution">
    <text evidence="8">The sequence shown here is derived from an EMBL/GenBank/DDBJ whole genome shotgun (WGS) entry which is preliminary data.</text>
</comment>
<dbReference type="GO" id="GO:0005634">
    <property type="term" value="C:nucleus"/>
    <property type="evidence" value="ECO:0007669"/>
    <property type="project" value="UniProtKB-SubCell"/>
</dbReference>
<evidence type="ECO:0000256" key="5">
    <source>
        <dbReference type="ARBA" id="ARBA00023163"/>
    </source>
</evidence>
<dbReference type="PROSITE" id="PS00463">
    <property type="entry name" value="ZN2_CY6_FUNGAL_1"/>
    <property type="match status" value="1"/>
</dbReference>
<protein>
    <recommendedName>
        <fullName evidence="7">Zn(2)-C6 fungal-type domain-containing protein</fullName>
    </recommendedName>
</protein>
<keyword evidence="4" id="KW-0238">DNA-binding</keyword>
<dbReference type="CDD" id="cd12148">
    <property type="entry name" value="fungal_TF_MHR"/>
    <property type="match status" value="1"/>
</dbReference>
<keyword evidence="5" id="KW-0804">Transcription</keyword>
<evidence type="ECO:0000256" key="2">
    <source>
        <dbReference type="ARBA" id="ARBA00022723"/>
    </source>
</evidence>
<dbReference type="EMBL" id="JAJTJA010000003">
    <property type="protein sequence ID" value="KAH8702354.1"/>
    <property type="molecule type" value="Genomic_DNA"/>
</dbReference>
<dbReference type="GO" id="GO:0003677">
    <property type="term" value="F:DNA binding"/>
    <property type="evidence" value="ECO:0007669"/>
    <property type="project" value="UniProtKB-KW"/>
</dbReference>
<feature type="domain" description="Zn(2)-C6 fungal-type" evidence="7">
    <location>
        <begin position="15"/>
        <end position="45"/>
    </location>
</feature>
<dbReference type="InterPro" id="IPR050815">
    <property type="entry name" value="TF_fung"/>
</dbReference>
<evidence type="ECO:0000256" key="3">
    <source>
        <dbReference type="ARBA" id="ARBA00023015"/>
    </source>
</evidence>
<dbReference type="GeneID" id="70245793"/>
<dbReference type="Pfam" id="PF00172">
    <property type="entry name" value="Zn_clus"/>
    <property type="match status" value="1"/>
</dbReference>
<dbReference type="SMART" id="SM00066">
    <property type="entry name" value="GAL4"/>
    <property type="match status" value="1"/>
</dbReference>
<keyword evidence="6" id="KW-0539">Nucleus</keyword>
<evidence type="ECO:0000313" key="8">
    <source>
        <dbReference type="EMBL" id="KAH8702354.1"/>
    </source>
</evidence>
<dbReference type="AlphaFoldDB" id="A0AAD4KXJ1"/>
<evidence type="ECO:0000256" key="6">
    <source>
        <dbReference type="ARBA" id="ARBA00023242"/>
    </source>
</evidence>
<evidence type="ECO:0000259" key="7">
    <source>
        <dbReference type="PROSITE" id="PS50048"/>
    </source>
</evidence>